<comment type="caution">
    <text evidence="1">The sequence shown here is derived from an EMBL/GenBank/DDBJ whole genome shotgun (WGS) entry which is preliminary data.</text>
</comment>
<dbReference type="VEuPathDB" id="FungiDB:VP01_10059g1"/>
<feature type="non-terminal residue" evidence="1">
    <location>
        <position position="152"/>
    </location>
</feature>
<reference evidence="1 2" key="1">
    <citation type="submission" date="2015-08" db="EMBL/GenBank/DDBJ databases">
        <title>Next Generation Sequencing and Analysis of the Genome of Puccinia sorghi L Schw, the Causal Agent of Maize Common Rust.</title>
        <authorList>
            <person name="Rochi L."/>
            <person name="Burguener G."/>
            <person name="Darino M."/>
            <person name="Turjanski A."/>
            <person name="Kreff E."/>
            <person name="Dieguez M.J."/>
            <person name="Sacco F."/>
        </authorList>
    </citation>
    <scope>NUCLEOTIDE SEQUENCE [LARGE SCALE GENOMIC DNA]</scope>
    <source>
        <strain evidence="1 2">RO10H11247</strain>
    </source>
</reference>
<keyword evidence="2" id="KW-1185">Reference proteome</keyword>
<protein>
    <submittedName>
        <fullName evidence="1">Uncharacterized protein</fullName>
    </submittedName>
</protein>
<proteinExistence type="predicted"/>
<dbReference type="EMBL" id="LAVV01000065">
    <property type="protein sequence ID" value="KNZ64667.1"/>
    <property type="molecule type" value="Genomic_DNA"/>
</dbReference>
<feature type="non-terminal residue" evidence="1">
    <location>
        <position position="1"/>
    </location>
</feature>
<gene>
    <name evidence="1" type="ORF">VP01_10059g1</name>
</gene>
<dbReference type="Proteomes" id="UP000037035">
    <property type="component" value="Unassembled WGS sequence"/>
</dbReference>
<evidence type="ECO:0000313" key="1">
    <source>
        <dbReference type="EMBL" id="KNZ64667.1"/>
    </source>
</evidence>
<evidence type="ECO:0000313" key="2">
    <source>
        <dbReference type="Proteomes" id="UP000037035"/>
    </source>
</evidence>
<sequence length="152" mass="16916">ASSSHWIEAVAALCAETKEPPTNPTLMSLLASLRIWSTCTRSTSPTKSMTADFQSFHAELGSFSGVLINSPQPSLCYLNLNSKKRRLTVRSSDLDGDDSSGAQSSTNMMSYYLDFIKVRPDKKQNILDTLKDNDIDCYKLFKSKNITHDHMS</sequence>
<dbReference type="AlphaFoldDB" id="A0A0L6VVM4"/>
<organism evidence="1 2">
    <name type="scientific">Puccinia sorghi</name>
    <dbReference type="NCBI Taxonomy" id="27349"/>
    <lineage>
        <taxon>Eukaryota</taxon>
        <taxon>Fungi</taxon>
        <taxon>Dikarya</taxon>
        <taxon>Basidiomycota</taxon>
        <taxon>Pucciniomycotina</taxon>
        <taxon>Pucciniomycetes</taxon>
        <taxon>Pucciniales</taxon>
        <taxon>Pucciniaceae</taxon>
        <taxon>Puccinia</taxon>
    </lineage>
</organism>
<accession>A0A0L6VVM4</accession>
<name>A0A0L6VVM4_9BASI</name>